<dbReference type="Proteomes" id="UP000001359">
    <property type="component" value="Segment"/>
</dbReference>
<organismHost>
    <name type="scientific">Chilo suppressalis</name>
    <name type="common">Asiatic rice borer moth</name>
    <dbReference type="NCBI Taxonomy" id="168631"/>
</organismHost>
<reference evidence="1 2" key="3">
    <citation type="journal article" date="1987" name="Virology">
        <title>Molecular cloning and physical mapping of the genome of insect iridescent virus type 6: further evidence for circular permutation of the viral genome.</title>
        <authorList>
            <person name="Schnitzler P."/>
            <person name="Soltau J.B."/>
            <person name="Fischer M."/>
            <person name="Reisner H."/>
            <person name="Scholz J."/>
            <person name="Delius H."/>
            <person name="Darai G."/>
        </authorList>
    </citation>
    <scope>NUCLEOTIDE SEQUENCE [LARGE SCALE GENOMIC DNA]</scope>
</reference>
<dbReference type="KEGG" id="vg:1733220"/>
<organismHost>
    <name type="scientific">Gryllus campestris</name>
    <dbReference type="NCBI Taxonomy" id="58607"/>
</organismHost>
<organismHost>
    <name type="scientific">Acheta domesticus</name>
    <name type="common">House cricket</name>
    <dbReference type="NCBI Taxonomy" id="6997"/>
</organismHost>
<reference evidence="1 2" key="7">
    <citation type="journal article" date="1993" name="J. Gen. Virol.">
        <title>Identification of the gene encoding the major capsid protein of insect iridescent virus type 6 by polymerase chain reaction.</title>
        <authorList>
            <person name="Stohwasser R."/>
            <person name="Raab K."/>
            <person name="Schnitzler P."/>
            <person name="Janssen W."/>
            <person name="Darai G."/>
        </authorList>
    </citation>
    <scope>NUCLEOTIDE SEQUENCE [LARGE SCALE GENOMIC DNA]</scope>
</reference>
<reference evidence="1 2" key="1">
    <citation type="journal article" date="1984" name="J. Virol.">
        <title>DNA analysis of insect iridescent virus 6: evidence for circular permutation and terminal redundancy.</title>
        <authorList>
            <person name="Delius H."/>
            <person name="Darai G."/>
            <person name="Fluegel R.M."/>
        </authorList>
    </citation>
    <scope>NUCLEOTIDE SEQUENCE [LARGE SCALE GENOMIC DNA]</scope>
</reference>
<reference evidence="1 2" key="4">
    <citation type="journal article" date="1988" name="Virology">
        <title>Identification and characterization of the repetitive DNA element in the genome of insect iridescent virus type 6.</title>
        <authorList>
            <person name="Fischer M."/>
            <person name="Schnitzler P."/>
            <person name="Delius H."/>
            <person name="Darai G."/>
        </authorList>
    </citation>
    <scope>NUCLEOTIDE SEQUENCE [LARGE SCALE GENOMIC DNA]</scope>
</reference>
<evidence type="ECO:0000313" key="1">
    <source>
        <dbReference type="EMBL" id="AAK82017.1"/>
    </source>
</evidence>
<reference evidence="1 2" key="14">
    <citation type="journal article" date="1999" name="Virus Genes">
        <title>Identification of a gene cluster within the genome of Chilo iridescent virus encoding enzymes involved in viral DNA replication and processing.</title>
        <authorList>
            <person name="Muller K."/>
            <person name="Tidona C.A."/>
            <person name="Darai G."/>
        </authorList>
    </citation>
    <scope>NUCLEOTIDE SEQUENCE [LARGE SCALE GENOMIC DNA]</scope>
</reference>
<reference evidence="1 2" key="12">
    <citation type="journal article" date="1997" name="Virus Genes">
        <title>The DNA sequence of Chilo iridescent virus between the genome coordinates 0.101 and 0.391; similarities in coding strategy between insect and vertebrate iridoviruses.</title>
        <authorList>
            <person name="Bahr U."/>
            <person name="Tidona C.A."/>
            <person name="Darai G."/>
        </authorList>
    </citation>
    <scope>NUCLEOTIDE SEQUENCE [LARGE SCALE GENOMIC DNA]</scope>
</reference>
<protein>
    <submittedName>
        <fullName evidence="1">108R</fullName>
    </submittedName>
</protein>
<reference evidence="1 2" key="5">
    <citation type="journal article" date="1992" name="Virus Genes">
        <title>Identification and mapping of origins of DNA replication within the DNA sequences of the genome of insect iridescent virus type 6.</title>
        <authorList>
            <person name="Handermann M."/>
            <person name="Schnitzler P."/>
            <person name="Rosen-Wolff A."/>
            <person name="Raab K."/>
            <person name="Sonntag K.C."/>
            <person name="Darai G."/>
        </authorList>
    </citation>
    <scope>NUCLEOTIDE SEQUENCE [LARGE SCALE GENOMIC DNA]</scope>
</reference>
<reference evidence="1 2" key="2">
    <citation type="journal article" date="1986" name="Med. Microbiol. Immunol.">
        <title>Insect iridescent virus type 6 induced toxic degenerative hepatitis in mice.</title>
        <authorList>
            <person name="Lorbacher de Ruiz H."/>
            <person name="Gelderblom H."/>
            <person name="Hofmann W."/>
            <person name="Darai G."/>
        </authorList>
    </citation>
    <scope>NUCLEOTIDE SEQUENCE [LARGE SCALE GENOMIC DNA]</scope>
</reference>
<reference evidence="1 2" key="11">
    <citation type="journal article" date="1994" name="Virus Genes">
        <title>Chilo iridescent virus encodes a putative helicase belonging to a distinct family within the "DEAD/H" superfamily: implications for the evolution of large DNA viruses.</title>
        <authorList>
            <person name="Sonntag K.C."/>
            <person name="Schnitzler P."/>
            <person name="Koonin E.V."/>
            <person name="Darai G."/>
        </authorList>
    </citation>
    <scope>NUCLEOTIDE SEQUENCE [LARGE SCALE GENOMIC DNA]</scope>
</reference>
<organismHost>
    <name type="scientific">Spodoptera frugiperda</name>
    <name type="common">Fall armyworm</name>
    <dbReference type="NCBI Taxonomy" id="7108"/>
</organismHost>
<reference evidence="1 2" key="9">
    <citation type="journal article" date="1994" name="J. Gen. Virol.">
        <title>Insect iridescent virus type 6 encodes a polypeptide related to the largest subunit of eukaryotic RNA polymerase II.</title>
        <authorList>
            <person name="Schnitzler P."/>
            <person name="Sonntag K.C."/>
            <person name="Muller M."/>
            <person name="Janssen W."/>
            <person name="Bugert J.J."/>
            <person name="Koonin E.V."/>
            <person name="Darai G."/>
        </authorList>
    </citation>
    <scope>NUCLEOTIDE SEQUENCE [LARGE SCALE GENOMIC DNA]</scope>
</reference>
<keyword evidence="2" id="KW-1185">Reference proteome</keyword>
<accession>Q91G15</accession>
<proteinExistence type="predicted"/>
<reference evidence="1 2" key="15">
    <citation type="journal article" date="2001" name="Virology">
        <title>Analysis of the first complete DNA sequence of an invertebrate iridovirus: coding strategy of the genome of Chilo iridescent virus.</title>
        <authorList>
            <person name="Jakob N.J."/>
            <person name="Muller K."/>
            <person name="Bahr U."/>
            <person name="Darai G."/>
        </authorList>
    </citation>
    <scope>NUCLEOTIDE SEQUENCE [LARGE SCALE GENOMIC DNA]</scope>
</reference>
<organism evidence="1 2">
    <name type="scientific">Invertebrate iridescent virus 6</name>
    <name type="common">IIV-6</name>
    <name type="synonym">Chilo iridescent virus</name>
    <dbReference type="NCBI Taxonomy" id="176652"/>
    <lineage>
        <taxon>Viruses</taxon>
        <taxon>Varidnaviria</taxon>
        <taxon>Bamfordvirae</taxon>
        <taxon>Nucleocytoviricota</taxon>
        <taxon>Megaviricetes</taxon>
        <taxon>Pimascovirales</taxon>
        <taxon>Pimascovirales incertae sedis</taxon>
        <taxon>Iridoviridae</taxon>
        <taxon>Betairidovirinae</taxon>
        <taxon>Iridovirus</taxon>
        <taxon>Iridovirus chilo1</taxon>
    </lineage>
</organism>
<sequence>MFLTNTIPFSLGDFIILLQEKHLMGSILLFLKILEIYDIKFPILFYGFKNNIKINK</sequence>
<dbReference type="GeneID" id="1733220"/>
<evidence type="ECO:0000313" key="2">
    <source>
        <dbReference type="Proteomes" id="UP000001359"/>
    </source>
</evidence>
<reference evidence="1 2" key="13">
    <citation type="journal article" date="1998" name="Virus Genes">
        <title>Identification of a thymidylate synthase gene within the genome of Chilo iridescent virus.</title>
        <authorList>
            <person name="Muller K."/>
            <person name="Tidona C.A."/>
            <person name="Bahr U."/>
            <person name="Darai G."/>
        </authorList>
    </citation>
    <scope>NUCLEOTIDE SEQUENCE [LARGE SCALE GENOMIC DNA]</scope>
</reference>
<organismHost>
    <name type="scientific">Gryllus bimaculatus</name>
    <name type="common">Two-spotted cricket</name>
    <dbReference type="NCBI Taxonomy" id="6999"/>
</organismHost>
<dbReference type="EMBL" id="AF303741">
    <property type="protein sequence ID" value="AAK82017.1"/>
    <property type="molecule type" value="Genomic_DNA"/>
</dbReference>
<reference evidence="1 2" key="6">
    <citation type="journal article" date="1992" name="Virus Genes">
        <title>Characterization of the third origin of DNA replication of the genome of insect iridescent virus type 6.</title>
        <authorList>
            <person name="Sonntag K.C."/>
            <person name="Darai G."/>
        </authorList>
    </citation>
    <scope>NUCLEOTIDE SEQUENCE [LARGE SCALE GENOMIC DNA]</scope>
</reference>
<reference evidence="1 2" key="10">
    <citation type="journal article" date="1994" name="Nucleic Acids Res.">
        <title>Identification of genes encoding zinc finger proteins, non-histone chromosomal HMG protein homologue, and a putative GTP phosphohydrolase in the genome of Chilo iridescent virus.</title>
        <authorList>
            <person name="Schnitzler P."/>
            <person name="Hug M."/>
            <person name="Handermann M."/>
            <person name="Janssen W."/>
            <person name="Koonin E.V."/>
            <person name="Delius H."/>
            <person name="Darai C."/>
        </authorList>
    </citation>
    <scope>NUCLEOTIDE SEQUENCE [LARGE SCALE GENOMIC DNA]</scope>
</reference>
<reference evidence="1 2" key="8">
    <citation type="journal article" date="1994" name="Intervirology">
        <title>Identification of the primary structure and the coding capacity of the genome of insect iridescent virus type 6 between the genome coordinates 0.310 and 0.347 (7990 bp).</title>
        <authorList>
            <person name="Sonntag K.C."/>
            <person name="Schnitzler P."/>
            <person name="Janssen W."/>
            <person name="Darai G."/>
        </authorList>
    </citation>
    <scope>NUCLEOTIDE SEQUENCE [LARGE SCALE GENOMIC DNA]</scope>
</reference>
<dbReference type="RefSeq" id="NP_149571.1">
    <property type="nucleotide sequence ID" value="NC_003038.1"/>
</dbReference>
<name>Q91G15_IIV6</name>